<protein>
    <recommendedName>
        <fullName evidence="10">L-threonylcarbamoyladenylate synthase</fullName>
        <ecNumber evidence="3">2.7.7.87</ecNumber>
    </recommendedName>
    <alternativeName>
        <fullName evidence="10">L-threonylcarbamoyladenylate synthase</fullName>
    </alternativeName>
</protein>
<gene>
    <name evidence="13" type="ORF">VR44_02000</name>
</gene>
<evidence type="ECO:0000259" key="12">
    <source>
        <dbReference type="PROSITE" id="PS51163"/>
    </source>
</evidence>
<dbReference type="GO" id="GO:0000049">
    <property type="term" value="F:tRNA binding"/>
    <property type="evidence" value="ECO:0007669"/>
    <property type="project" value="TreeGrafter"/>
</dbReference>
<comment type="similarity">
    <text evidence="2">Belongs to the SUA5 family.</text>
</comment>
<keyword evidence="5" id="KW-0808">Transferase</keyword>
<keyword evidence="4" id="KW-0963">Cytoplasm</keyword>
<organism evidence="13 14">
    <name type="scientific">Streptomyces katrae</name>
    <dbReference type="NCBI Taxonomy" id="68223"/>
    <lineage>
        <taxon>Bacteria</taxon>
        <taxon>Bacillati</taxon>
        <taxon>Actinomycetota</taxon>
        <taxon>Actinomycetes</taxon>
        <taxon>Kitasatosporales</taxon>
        <taxon>Streptomycetaceae</taxon>
        <taxon>Streptomyces</taxon>
    </lineage>
</organism>
<evidence type="ECO:0000256" key="1">
    <source>
        <dbReference type="ARBA" id="ARBA00004496"/>
    </source>
</evidence>
<evidence type="ECO:0000256" key="11">
    <source>
        <dbReference type="ARBA" id="ARBA00048366"/>
    </source>
</evidence>
<dbReference type="AlphaFoldDB" id="A0A0F4K1V8"/>
<evidence type="ECO:0000313" key="13">
    <source>
        <dbReference type="EMBL" id="KJY39216.1"/>
    </source>
</evidence>
<evidence type="ECO:0000256" key="2">
    <source>
        <dbReference type="ARBA" id="ARBA00007663"/>
    </source>
</evidence>
<dbReference type="GO" id="GO:0005524">
    <property type="term" value="F:ATP binding"/>
    <property type="evidence" value="ECO:0007669"/>
    <property type="project" value="UniProtKB-KW"/>
</dbReference>
<evidence type="ECO:0000256" key="4">
    <source>
        <dbReference type="ARBA" id="ARBA00022490"/>
    </source>
</evidence>
<evidence type="ECO:0000256" key="7">
    <source>
        <dbReference type="ARBA" id="ARBA00022695"/>
    </source>
</evidence>
<evidence type="ECO:0000256" key="3">
    <source>
        <dbReference type="ARBA" id="ARBA00012584"/>
    </source>
</evidence>
<evidence type="ECO:0000256" key="8">
    <source>
        <dbReference type="ARBA" id="ARBA00022741"/>
    </source>
</evidence>
<dbReference type="EMBL" id="JZWV01000027">
    <property type="protein sequence ID" value="KJY39216.1"/>
    <property type="molecule type" value="Genomic_DNA"/>
</dbReference>
<keyword evidence="9" id="KW-0067">ATP-binding</keyword>
<dbReference type="PANTHER" id="PTHR17490">
    <property type="entry name" value="SUA5"/>
    <property type="match status" value="1"/>
</dbReference>
<dbReference type="Gene3D" id="3.90.870.10">
    <property type="entry name" value="DHBP synthase"/>
    <property type="match status" value="1"/>
</dbReference>
<dbReference type="GO" id="GO:0003725">
    <property type="term" value="F:double-stranded RNA binding"/>
    <property type="evidence" value="ECO:0007669"/>
    <property type="project" value="InterPro"/>
</dbReference>
<name>A0A0F4K1V8_9ACTN</name>
<keyword evidence="6" id="KW-0819">tRNA processing</keyword>
<dbReference type="InterPro" id="IPR050156">
    <property type="entry name" value="TC-AMP_synthase_SUA5"/>
</dbReference>
<feature type="domain" description="YrdC-like" evidence="12">
    <location>
        <begin position="11"/>
        <end position="200"/>
    </location>
</feature>
<dbReference type="InterPro" id="IPR006070">
    <property type="entry name" value="Sua5-like_dom"/>
</dbReference>
<accession>A0A0F4K1V8</accession>
<keyword evidence="7" id="KW-0548">Nucleotidyltransferase</keyword>
<evidence type="ECO:0000313" key="14">
    <source>
        <dbReference type="Proteomes" id="UP000033551"/>
    </source>
</evidence>
<dbReference type="PROSITE" id="PS51163">
    <property type="entry name" value="YRDC"/>
    <property type="match status" value="1"/>
</dbReference>
<sequence>MSAEIIDEADGDGIRRAADALRAGAVVAAQTDTNYGIFCNPFLERSCERLYDMKRRDGSKPLTLFVSSPSDWVRWARRPEGVDVEALVERFWPGPLNLVMRKRELVPDWVTSGKDTVSVVHNVSRTLNQLSLYSGLAIAATSANISGTMDEGLVTFDIAYEHIGEHCDLIVRAAAPSKFTRSSTIVSLLDTPAIVRQGDLAAAELAPYLPGLER</sequence>
<evidence type="ECO:0000256" key="5">
    <source>
        <dbReference type="ARBA" id="ARBA00022679"/>
    </source>
</evidence>
<dbReference type="OrthoDB" id="9814580at2"/>
<dbReference type="GO" id="GO:0008033">
    <property type="term" value="P:tRNA processing"/>
    <property type="evidence" value="ECO:0007669"/>
    <property type="project" value="UniProtKB-KW"/>
</dbReference>
<comment type="caution">
    <text evidence="13">The sequence shown here is derived from an EMBL/GenBank/DDBJ whole genome shotgun (WGS) entry which is preliminary data.</text>
</comment>
<keyword evidence="14" id="KW-1185">Reference proteome</keyword>
<keyword evidence="8" id="KW-0547">Nucleotide-binding</keyword>
<dbReference type="PATRIC" id="fig|68223.7.peg.5806"/>
<comment type="subcellular location">
    <subcellularLocation>
        <location evidence="1">Cytoplasm</location>
    </subcellularLocation>
</comment>
<dbReference type="RefSeq" id="WP_045945584.1">
    <property type="nucleotide sequence ID" value="NZ_JZWV01000027.1"/>
</dbReference>
<dbReference type="Pfam" id="PF01300">
    <property type="entry name" value="Sua5_yciO_yrdC"/>
    <property type="match status" value="1"/>
</dbReference>
<dbReference type="SUPFAM" id="SSF55821">
    <property type="entry name" value="YrdC/RibB"/>
    <property type="match status" value="1"/>
</dbReference>
<evidence type="ECO:0000256" key="10">
    <source>
        <dbReference type="ARBA" id="ARBA00029774"/>
    </source>
</evidence>
<evidence type="ECO:0000256" key="9">
    <source>
        <dbReference type="ARBA" id="ARBA00022840"/>
    </source>
</evidence>
<dbReference type="GO" id="GO:0006450">
    <property type="term" value="P:regulation of translational fidelity"/>
    <property type="evidence" value="ECO:0007669"/>
    <property type="project" value="TreeGrafter"/>
</dbReference>
<dbReference type="GO" id="GO:0061710">
    <property type="term" value="F:L-threonylcarbamoyladenylate synthase"/>
    <property type="evidence" value="ECO:0007669"/>
    <property type="project" value="UniProtKB-EC"/>
</dbReference>
<reference evidence="13 14" key="1">
    <citation type="submission" date="2015-02" db="EMBL/GenBank/DDBJ databases">
        <authorList>
            <person name="Ju K.-S."/>
            <person name="Doroghazi J.R."/>
            <person name="Metcalf W."/>
        </authorList>
    </citation>
    <scope>NUCLEOTIDE SEQUENCE [LARGE SCALE GENOMIC DNA]</scope>
    <source>
        <strain evidence="13 14">NRRL ISP-5550</strain>
    </source>
</reference>
<dbReference type="GO" id="GO:0005737">
    <property type="term" value="C:cytoplasm"/>
    <property type="evidence" value="ECO:0007669"/>
    <property type="project" value="UniProtKB-SubCell"/>
</dbReference>
<dbReference type="Proteomes" id="UP000033551">
    <property type="component" value="Unassembled WGS sequence"/>
</dbReference>
<dbReference type="InterPro" id="IPR017945">
    <property type="entry name" value="DHBP_synth_RibB-like_a/b_dom"/>
</dbReference>
<proteinExistence type="inferred from homology"/>
<dbReference type="PANTHER" id="PTHR17490:SF16">
    <property type="entry name" value="THREONYLCARBAMOYL-AMP SYNTHASE"/>
    <property type="match status" value="1"/>
</dbReference>
<evidence type="ECO:0000256" key="6">
    <source>
        <dbReference type="ARBA" id="ARBA00022694"/>
    </source>
</evidence>
<comment type="catalytic activity">
    <reaction evidence="11">
        <text>L-threonine + hydrogencarbonate + ATP = L-threonylcarbamoyladenylate + diphosphate + H2O</text>
        <dbReference type="Rhea" id="RHEA:36407"/>
        <dbReference type="ChEBI" id="CHEBI:15377"/>
        <dbReference type="ChEBI" id="CHEBI:17544"/>
        <dbReference type="ChEBI" id="CHEBI:30616"/>
        <dbReference type="ChEBI" id="CHEBI:33019"/>
        <dbReference type="ChEBI" id="CHEBI:57926"/>
        <dbReference type="ChEBI" id="CHEBI:73682"/>
        <dbReference type="EC" id="2.7.7.87"/>
    </reaction>
</comment>
<dbReference type="EC" id="2.7.7.87" evidence="3"/>